<accession>L8GML0</accession>
<dbReference type="InterPro" id="IPR011009">
    <property type="entry name" value="Kinase-like_dom_sf"/>
</dbReference>
<evidence type="ECO:0000313" key="9">
    <source>
        <dbReference type="Proteomes" id="UP000011083"/>
    </source>
</evidence>
<keyword evidence="3" id="KW-0547">Nucleotide-binding</keyword>
<evidence type="ECO:0000256" key="1">
    <source>
        <dbReference type="ARBA" id="ARBA00022527"/>
    </source>
</evidence>
<dbReference type="VEuPathDB" id="AmoebaDB:ACA1_139040"/>
<gene>
    <name evidence="8" type="ORF">ACA1_139040</name>
</gene>
<dbReference type="PANTHER" id="PTHR24342:SF14">
    <property type="entry name" value="DEATH-ASSOCIATED PROTEIN KINASE DAPK-1"/>
    <property type="match status" value="1"/>
</dbReference>
<dbReference type="OrthoDB" id="40902at2759"/>
<evidence type="ECO:0000256" key="5">
    <source>
        <dbReference type="ARBA" id="ARBA00022840"/>
    </source>
</evidence>
<evidence type="ECO:0000256" key="4">
    <source>
        <dbReference type="ARBA" id="ARBA00022777"/>
    </source>
</evidence>
<dbReference type="SUPFAM" id="SSF56112">
    <property type="entry name" value="Protein kinase-like (PK-like)"/>
    <property type="match status" value="1"/>
</dbReference>
<evidence type="ECO:0000256" key="2">
    <source>
        <dbReference type="ARBA" id="ARBA00022679"/>
    </source>
</evidence>
<evidence type="ECO:0000259" key="7">
    <source>
        <dbReference type="Pfam" id="PF00069"/>
    </source>
</evidence>
<organism evidence="8 9">
    <name type="scientific">Acanthamoeba castellanii (strain ATCC 30010 / Neff)</name>
    <dbReference type="NCBI Taxonomy" id="1257118"/>
    <lineage>
        <taxon>Eukaryota</taxon>
        <taxon>Amoebozoa</taxon>
        <taxon>Discosea</taxon>
        <taxon>Longamoebia</taxon>
        <taxon>Centramoebida</taxon>
        <taxon>Acanthamoebidae</taxon>
        <taxon>Acanthamoeba</taxon>
    </lineage>
</organism>
<feature type="compositionally biased region" description="Polar residues" evidence="6">
    <location>
        <begin position="57"/>
        <end position="69"/>
    </location>
</feature>
<dbReference type="AlphaFoldDB" id="L8GML0"/>
<feature type="region of interest" description="Disordered" evidence="6">
    <location>
        <begin position="50"/>
        <end position="69"/>
    </location>
</feature>
<proteinExistence type="predicted"/>
<keyword evidence="2" id="KW-0808">Transferase</keyword>
<evidence type="ECO:0000256" key="3">
    <source>
        <dbReference type="ARBA" id="ARBA00022741"/>
    </source>
</evidence>
<dbReference type="GO" id="GO:0004674">
    <property type="term" value="F:protein serine/threonine kinase activity"/>
    <property type="evidence" value="ECO:0007669"/>
    <property type="project" value="UniProtKB-KW"/>
</dbReference>
<dbReference type="RefSeq" id="XP_004336230.1">
    <property type="nucleotide sequence ID" value="XM_004336182.1"/>
</dbReference>
<keyword evidence="9" id="KW-1185">Reference proteome</keyword>
<dbReference type="EMBL" id="KB008066">
    <property type="protein sequence ID" value="ELR14217.1"/>
    <property type="molecule type" value="Genomic_DNA"/>
</dbReference>
<dbReference type="Gene3D" id="1.10.510.10">
    <property type="entry name" value="Transferase(Phosphotransferase) domain 1"/>
    <property type="match status" value="1"/>
</dbReference>
<dbReference type="GeneID" id="14914794"/>
<dbReference type="GO" id="GO:0035556">
    <property type="term" value="P:intracellular signal transduction"/>
    <property type="evidence" value="ECO:0007669"/>
    <property type="project" value="TreeGrafter"/>
</dbReference>
<dbReference type="Pfam" id="PF00069">
    <property type="entry name" value="Pkinase"/>
    <property type="match status" value="1"/>
</dbReference>
<dbReference type="GO" id="GO:0005634">
    <property type="term" value="C:nucleus"/>
    <property type="evidence" value="ECO:0007669"/>
    <property type="project" value="TreeGrafter"/>
</dbReference>
<feature type="domain" description="Protein kinase" evidence="7">
    <location>
        <begin position="3"/>
        <end position="46"/>
    </location>
</feature>
<evidence type="ECO:0000313" key="8">
    <source>
        <dbReference type="EMBL" id="ELR14217.1"/>
    </source>
</evidence>
<dbReference type="InterPro" id="IPR000719">
    <property type="entry name" value="Prot_kinase_dom"/>
</dbReference>
<name>L8GML0_ACACF</name>
<reference evidence="8 9" key="1">
    <citation type="journal article" date="2013" name="Genome Biol.">
        <title>Genome of Acanthamoeba castellanii highlights extensive lateral gene transfer and early evolution of tyrosine kinase signaling.</title>
        <authorList>
            <person name="Clarke M."/>
            <person name="Lohan A.J."/>
            <person name="Liu B."/>
            <person name="Lagkouvardos I."/>
            <person name="Roy S."/>
            <person name="Zafar N."/>
            <person name="Bertelli C."/>
            <person name="Schilde C."/>
            <person name="Kianianmomeni A."/>
            <person name="Burglin T.R."/>
            <person name="Frech C."/>
            <person name="Turcotte B."/>
            <person name="Kopec K.O."/>
            <person name="Synnott J.M."/>
            <person name="Choo C."/>
            <person name="Paponov I."/>
            <person name="Finkler A."/>
            <person name="Soon Heng Tan C."/>
            <person name="Hutchins A.P."/>
            <person name="Weinmeier T."/>
            <person name="Rattei T."/>
            <person name="Chu J.S."/>
            <person name="Gimenez G."/>
            <person name="Irimia M."/>
            <person name="Rigden D.J."/>
            <person name="Fitzpatrick D.A."/>
            <person name="Lorenzo-Morales J."/>
            <person name="Bateman A."/>
            <person name="Chiu C.H."/>
            <person name="Tang P."/>
            <person name="Hegemann P."/>
            <person name="Fromm H."/>
            <person name="Raoult D."/>
            <person name="Greub G."/>
            <person name="Miranda-Saavedra D."/>
            <person name="Chen N."/>
            <person name="Nash P."/>
            <person name="Ginger M.L."/>
            <person name="Horn M."/>
            <person name="Schaap P."/>
            <person name="Caler L."/>
            <person name="Loftus B."/>
        </authorList>
    </citation>
    <scope>NUCLEOTIDE SEQUENCE [LARGE SCALE GENOMIC DNA]</scope>
    <source>
        <strain evidence="8 9">Neff</strain>
    </source>
</reference>
<keyword evidence="1" id="KW-0723">Serine/threonine-protein kinase</keyword>
<sequence length="132" mass="14593">MDVKYDFDDSVWDDISDSAKDLIRNLLVKDPSKRFTASHCLEHAWVREADPQDEQGQHQVVSSPLTSQPSLPVSLLRTTTTTTTTPPLLPLLLRRIFSSPPCSPVDVRCAHLLPVSLLAAIGWLVVCLSVCT</sequence>
<dbReference type="GO" id="GO:0005524">
    <property type="term" value="F:ATP binding"/>
    <property type="evidence" value="ECO:0007669"/>
    <property type="project" value="UniProtKB-KW"/>
</dbReference>
<keyword evidence="4 8" id="KW-0418">Kinase</keyword>
<keyword evidence="5" id="KW-0067">ATP-binding</keyword>
<dbReference type="STRING" id="1257118.L8GML0"/>
<protein>
    <submittedName>
        <fullName evidence="8">Myosin-light-chain kinase</fullName>
    </submittedName>
</protein>
<dbReference type="PANTHER" id="PTHR24342">
    <property type="entry name" value="SERINE/THREONINE-PROTEIN KINASE 17"/>
    <property type="match status" value="1"/>
</dbReference>
<evidence type="ECO:0000256" key="6">
    <source>
        <dbReference type="SAM" id="MobiDB-lite"/>
    </source>
</evidence>
<dbReference type="KEGG" id="acan:ACA1_139040"/>
<dbReference type="Proteomes" id="UP000011083">
    <property type="component" value="Unassembled WGS sequence"/>
</dbReference>